<proteinExistence type="predicted"/>
<sequence>MPVAVVRNLILARLLRLLCILLLLLRRRFVLVDGRTEKREDDTGLRVDTDSRHHHLTAALHHVRTG</sequence>
<reference evidence="1" key="1">
    <citation type="submission" date="2018-01" db="EMBL/GenBank/DDBJ databases">
        <title>An insight into the sialome of Amazonian anophelines.</title>
        <authorList>
            <person name="Ribeiro J.M."/>
            <person name="Scarpassa V."/>
            <person name="Calvo E."/>
        </authorList>
    </citation>
    <scope>NUCLEOTIDE SEQUENCE</scope>
</reference>
<protein>
    <submittedName>
        <fullName evidence="1">Putative secreted protein</fullName>
    </submittedName>
</protein>
<accession>A0A2M4DMQ2</accession>
<dbReference type="AlphaFoldDB" id="A0A2M4DMQ2"/>
<dbReference type="EMBL" id="GGFL01014655">
    <property type="protein sequence ID" value="MBW78833.1"/>
    <property type="molecule type" value="Transcribed_RNA"/>
</dbReference>
<name>A0A2M4DMQ2_ANODA</name>
<organism evidence="1">
    <name type="scientific">Anopheles darlingi</name>
    <name type="common">Mosquito</name>
    <dbReference type="NCBI Taxonomy" id="43151"/>
    <lineage>
        <taxon>Eukaryota</taxon>
        <taxon>Metazoa</taxon>
        <taxon>Ecdysozoa</taxon>
        <taxon>Arthropoda</taxon>
        <taxon>Hexapoda</taxon>
        <taxon>Insecta</taxon>
        <taxon>Pterygota</taxon>
        <taxon>Neoptera</taxon>
        <taxon>Endopterygota</taxon>
        <taxon>Diptera</taxon>
        <taxon>Nematocera</taxon>
        <taxon>Culicoidea</taxon>
        <taxon>Culicidae</taxon>
        <taxon>Anophelinae</taxon>
        <taxon>Anopheles</taxon>
    </lineage>
</organism>
<evidence type="ECO:0000313" key="1">
    <source>
        <dbReference type="EMBL" id="MBW78833.1"/>
    </source>
</evidence>